<dbReference type="InterPro" id="IPR050695">
    <property type="entry name" value="N-acetylmuramoyl_amidase_3"/>
</dbReference>
<dbReference type="Proteomes" id="UP000009234">
    <property type="component" value="Chromosome"/>
</dbReference>
<dbReference type="PROSITE" id="PS51781">
    <property type="entry name" value="SH3B"/>
    <property type="match status" value="3"/>
</dbReference>
<dbReference type="Gene3D" id="3.40.630.40">
    <property type="entry name" value="Zn-dependent exopeptidases"/>
    <property type="match status" value="1"/>
</dbReference>
<dbReference type="Pfam" id="PF08239">
    <property type="entry name" value="SH3_3"/>
    <property type="match status" value="3"/>
</dbReference>
<dbReference type="eggNOG" id="COG0860">
    <property type="taxonomic scope" value="Bacteria"/>
</dbReference>
<dbReference type="Pfam" id="PF11741">
    <property type="entry name" value="AMIN"/>
    <property type="match status" value="1"/>
</dbReference>
<reference evidence="5 6" key="2">
    <citation type="journal article" date="2012" name="Stand. Genomic Sci.">
        <title>Complete genome sequence of the sulfate-reducing firmicute Desulfotomaculum ruminis type strain (DL(T)).</title>
        <authorList>
            <person name="Spring S."/>
            <person name="Visser M."/>
            <person name="Lu M."/>
            <person name="Copeland A."/>
            <person name="Lapidus A."/>
            <person name="Lucas S."/>
            <person name="Cheng J.F."/>
            <person name="Han C."/>
            <person name="Tapia R."/>
            <person name="Goodwin L.A."/>
            <person name="Pitluck S."/>
            <person name="Ivanova N."/>
            <person name="Land M."/>
            <person name="Hauser L."/>
            <person name="Larimer F."/>
            <person name="Rohde M."/>
            <person name="Goker M."/>
            <person name="Detter J.C."/>
            <person name="Kyrpides N.C."/>
            <person name="Woyke T."/>
            <person name="Schaap P.J."/>
            <person name="Plugge C.M."/>
            <person name="Muyzer G."/>
            <person name="Kuever J."/>
            <person name="Pereira I.A."/>
            <person name="Parshina S.N."/>
            <person name="Bernier-Latmani R."/>
            <person name="Stams A.J."/>
            <person name="Klenk H.P."/>
        </authorList>
    </citation>
    <scope>NUCLEOTIDE SEQUENCE [LARGE SCALE GENOMIC DNA]</scope>
    <source>
        <strain evidence="6">ATCC 23193 / DSM 2154 / NCIB 8452 / DL</strain>
    </source>
</reference>
<dbReference type="PIRSF" id="PIRSF037846">
    <property type="entry name" value="Autolysin_YrvJ_prd"/>
    <property type="match status" value="1"/>
</dbReference>
<feature type="domain" description="SH3b" evidence="4">
    <location>
        <begin position="37"/>
        <end position="98"/>
    </location>
</feature>
<dbReference type="Gene3D" id="2.60.40.3500">
    <property type="match status" value="1"/>
</dbReference>
<dbReference type="EC" id="3.5.1.28" evidence="5"/>
<evidence type="ECO:0000256" key="3">
    <source>
        <dbReference type="SAM" id="MobiDB-lite"/>
    </source>
</evidence>
<dbReference type="InterPro" id="IPR002508">
    <property type="entry name" value="MurNAc-LAA_cat"/>
</dbReference>
<dbReference type="InterPro" id="IPR017293">
    <property type="entry name" value="N-acetylmuramoyl-L-ala_amidase"/>
</dbReference>
<keyword evidence="6" id="KW-1185">Reference proteome</keyword>
<dbReference type="InterPro" id="IPR003646">
    <property type="entry name" value="SH3-like_bac-type"/>
</dbReference>
<dbReference type="STRING" id="696281.Desru_0923"/>
<dbReference type="GO" id="GO:0030288">
    <property type="term" value="C:outer membrane-bounded periplasmic space"/>
    <property type="evidence" value="ECO:0007669"/>
    <property type="project" value="TreeGrafter"/>
</dbReference>
<organism evidence="5 6">
    <name type="scientific">Desulforamulus ruminis (strain ATCC 23193 / DSM 2154 / NCIMB 8452 / DL)</name>
    <name type="common">Desulfotomaculum ruminis</name>
    <dbReference type="NCBI Taxonomy" id="696281"/>
    <lineage>
        <taxon>Bacteria</taxon>
        <taxon>Bacillati</taxon>
        <taxon>Bacillota</taxon>
        <taxon>Clostridia</taxon>
        <taxon>Eubacteriales</taxon>
        <taxon>Peptococcaceae</taxon>
        <taxon>Desulforamulus</taxon>
    </lineage>
</organism>
<dbReference type="HOGENOM" id="CLU_014322_1_0_9"/>
<proteinExistence type="predicted"/>
<dbReference type="eggNOG" id="COG3807">
    <property type="taxonomic scope" value="Bacteria"/>
</dbReference>
<dbReference type="PANTHER" id="PTHR30404">
    <property type="entry name" value="N-ACETYLMURAMOYL-L-ALANINE AMIDASE"/>
    <property type="match status" value="1"/>
</dbReference>
<dbReference type="AlphaFoldDB" id="F6DJY5"/>
<dbReference type="SMART" id="SM00646">
    <property type="entry name" value="Ami_3"/>
    <property type="match status" value="1"/>
</dbReference>
<sequence length="591" mass="63157">MLSDFFGNRVVRYAILVGLGLGLLVNPMMDGKQAEAAQVATASVDKLNLRSGPGTQNGLVGQVNKGEQLAVLSKSGDWYQVQVAGKTAWVAGWLVKVQEVTTPSRGAVGTAGKTVAVVNTGLLNVRSGPGTGYGLVGTLKQGTSLTILEQSGDWRKIQSGNTTGWVASWLITTPTTTTPAASETAAGGGQLAVVNVDNLNLRSGPGTQHSVAGQVSRGVSLPVVSRSGDWVQVRQNNGSTAWVAGWMVSTVNQPEPAQPPSSEQNGWLPTESETRPGQNDTPGTAEYVPEAKVVAVQVSEKDDHTYINITSDHQLEYNTFTLSNPFRYVVNLKDVHWDQIPETLKESTALVDKVRTGVFSQDPYIARLVLDLKQGAKVKVSLSADKQTLTLDISKISYSDGLQGKTVFLDAGHGGSDPGASGASGLREKDVNLKITLKVAELLKQQGANVVFSRSNDIFVDLYERTRMANEQSADIFVSIHSNASTNPATAGTSTYFYAPTSNTALYEQYNDRKRLADDVQKELTAALGRRNIGVLQANFAVLRTSVMPSILVETAFLSNSEEEALLGSDDFQQRTAEAITKGISAYFSGK</sequence>
<dbReference type="EMBL" id="CP002780">
    <property type="protein sequence ID" value="AEG59199.1"/>
    <property type="molecule type" value="Genomic_DNA"/>
</dbReference>
<accession>F6DJY5</accession>
<dbReference type="InterPro" id="IPR021731">
    <property type="entry name" value="AMIN_dom"/>
</dbReference>
<evidence type="ECO:0000313" key="5">
    <source>
        <dbReference type="EMBL" id="AEG59199.1"/>
    </source>
</evidence>
<evidence type="ECO:0000256" key="1">
    <source>
        <dbReference type="ARBA" id="ARBA00022801"/>
    </source>
</evidence>
<evidence type="ECO:0000259" key="4">
    <source>
        <dbReference type="PROSITE" id="PS51781"/>
    </source>
</evidence>
<dbReference type="RefSeq" id="WP_013840970.1">
    <property type="nucleotide sequence ID" value="NC_015589.1"/>
</dbReference>
<protein>
    <submittedName>
        <fullName evidence="5">N-acetylmuramoyl-L-alanine amidase</fullName>
        <ecNumber evidence="5">3.5.1.28</ecNumber>
    </submittedName>
</protein>
<dbReference type="CDD" id="cd02696">
    <property type="entry name" value="MurNAc-LAA"/>
    <property type="match status" value="1"/>
</dbReference>
<dbReference type="SMART" id="SM00287">
    <property type="entry name" value="SH3b"/>
    <property type="match status" value="3"/>
</dbReference>
<feature type="region of interest" description="Disordered" evidence="3">
    <location>
        <begin position="251"/>
        <end position="285"/>
    </location>
</feature>
<dbReference type="GO" id="GO:0009253">
    <property type="term" value="P:peptidoglycan catabolic process"/>
    <property type="evidence" value="ECO:0007669"/>
    <property type="project" value="InterPro"/>
</dbReference>
<dbReference type="eggNOG" id="COG3103">
    <property type="taxonomic scope" value="Bacteria"/>
</dbReference>
<reference evidence="6" key="1">
    <citation type="submission" date="2011-05" db="EMBL/GenBank/DDBJ databases">
        <title>Complete sequence of Desulfotomaculum ruminis DSM 2154.</title>
        <authorList>
            <person name="Lucas S."/>
            <person name="Copeland A."/>
            <person name="Lapidus A."/>
            <person name="Cheng J.-F."/>
            <person name="Goodwin L."/>
            <person name="Pitluck S."/>
            <person name="Lu M."/>
            <person name="Detter J.C."/>
            <person name="Han C."/>
            <person name="Tapia R."/>
            <person name="Land M."/>
            <person name="Hauser L."/>
            <person name="Kyrpides N."/>
            <person name="Ivanova N."/>
            <person name="Mikhailova N."/>
            <person name="Pagani I."/>
            <person name="Stams A.J.M."/>
            <person name="Plugge C.M."/>
            <person name="Muyzer G."/>
            <person name="Kuever J."/>
            <person name="Parshina S.N."/>
            <person name="Ivanova A.E."/>
            <person name="Nazina T.N."/>
            <person name="Brambilla E."/>
            <person name="Spring S."/>
            <person name="Klenk H.-P."/>
            <person name="Woyke T."/>
        </authorList>
    </citation>
    <scope>NUCLEOTIDE SEQUENCE [LARGE SCALE GENOMIC DNA]</scope>
    <source>
        <strain evidence="6">ATCC 23193 / DSM 2154 / NCIB 8452 / DL</strain>
    </source>
</reference>
<keyword evidence="1 5" id="KW-0378">Hydrolase</keyword>
<feature type="domain" description="SH3b" evidence="4">
    <location>
        <begin position="113"/>
        <end position="174"/>
    </location>
</feature>
<keyword evidence="2" id="KW-0961">Cell wall biogenesis/degradation</keyword>
<dbReference type="PANTHER" id="PTHR30404:SF0">
    <property type="entry name" value="N-ACETYLMURAMOYL-L-ALANINE AMIDASE AMIC"/>
    <property type="match status" value="1"/>
</dbReference>
<dbReference type="Pfam" id="PF01520">
    <property type="entry name" value="Amidase_3"/>
    <property type="match status" value="1"/>
</dbReference>
<dbReference type="KEGG" id="dru:Desru_0923"/>
<dbReference type="GO" id="GO:0008745">
    <property type="term" value="F:N-acetylmuramoyl-L-alanine amidase activity"/>
    <property type="evidence" value="ECO:0007669"/>
    <property type="project" value="UniProtKB-EC"/>
</dbReference>
<evidence type="ECO:0000313" key="6">
    <source>
        <dbReference type="Proteomes" id="UP000009234"/>
    </source>
</evidence>
<feature type="domain" description="SH3b" evidence="4">
    <location>
        <begin position="189"/>
        <end position="251"/>
    </location>
</feature>
<dbReference type="OrthoDB" id="9813450at2"/>
<dbReference type="Gene3D" id="2.30.30.40">
    <property type="entry name" value="SH3 Domains"/>
    <property type="match status" value="3"/>
</dbReference>
<name>F6DJY5_DESRL</name>
<dbReference type="GO" id="GO:0071555">
    <property type="term" value="P:cell wall organization"/>
    <property type="evidence" value="ECO:0007669"/>
    <property type="project" value="UniProtKB-KW"/>
</dbReference>
<evidence type="ECO:0000256" key="2">
    <source>
        <dbReference type="ARBA" id="ARBA00023316"/>
    </source>
</evidence>
<gene>
    <name evidence="5" type="ordered locus">Desru_0923</name>
</gene>
<dbReference type="SUPFAM" id="SSF53187">
    <property type="entry name" value="Zn-dependent exopeptidases"/>
    <property type="match status" value="1"/>
</dbReference>